<reference evidence="1 2" key="1">
    <citation type="submission" date="2015-09" db="EMBL/GenBank/DDBJ databases">
        <title>Genome sequence of Oxobacter pfennigii DSM 3222.</title>
        <authorList>
            <person name="Poehlein A."/>
            <person name="Bengelsdorf F.R."/>
            <person name="Schiel-Bengelsdorf B."/>
            <person name="Duerre P."/>
            <person name="Daniel R."/>
        </authorList>
    </citation>
    <scope>NUCLEOTIDE SEQUENCE [LARGE SCALE GENOMIC DNA]</scope>
    <source>
        <strain evidence="1 2">DSM 3222</strain>
    </source>
</reference>
<protein>
    <recommendedName>
        <fullName evidence="3">Uroporphyrinogen decarboxylase (URO-D)</fullName>
    </recommendedName>
</protein>
<dbReference type="Proteomes" id="UP000050326">
    <property type="component" value="Unassembled WGS sequence"/>
</dbReference>
<dbReference type="RefSeq" id="WP_054875044.1">
    <property type="nucleotide sequence ID" value="NZ_LKET01000030.1"/>
</dbReference>
<organism evidence="1 2">
    <name type="scientific">Oxobacter pfennigii</name>
    <dbReference type="NCBI Taxonomy" id="36849"/>
    <lineage>
        <taxon>Bacteria</taxon>
        <taxon>Bacillati</taxon>
        <taxon>Bacillota</taxon>
        <taxon>Clostridia</taxon>
        <taxon>Eubacteriales</taxon>
        <taxon>Clostridiaceae</taxon>
        <taxon>Oxobacter</taxon>
    </lineage>
</organism>
<dbReference type="Gene3D" id="3.20.20.210">
    <property type="match status" value="1"/>
</dbReference>
<dbReference type="SUPFAM" id="SSF51726">
    <property type="entry name" value="UROD/MetE-like"/>
    <property type="match status" value="1"/>
</dbReference>
<gene>
    <name evidence="1" type="ORF">OXPF_19940</name>
</gene>
<dbReference type="InterPro" id="IPR038071">
    <property type="entry name" value="UROD/MetE-like_sf"/>
</dbReference>
<comment type="caution">
    <text evidence="1">The sequence shown here is derived from an EMBL/GenBank/DDBJ whole genome shotgun (WGS) entry which is preliminary data.</text>
</comment>
<evidence type="ECO:0000313" key="2">
    <source>
        <dbReference type="Proteomes" id="UP000050326"/>
    </source>
</evidence>
<dbReference type="STRING" id="36849.OXPF_19940"/>
<accession>A0A0P8W740</accession>
<dbReference type="PATRIC" id="fig|36849.3.peg.2107"/>
<evidence type="ECO:0008006" key="3">
    <source>
        <dbReference type="Google" id="ProtNLM"/>
    </source>
</evidence>
<dbReference type="AlphaFoldDB" id="A0A0P8W740"/>
<dbReference type="EMBL" id="LKET01000030">
    <property type="protein sequence ID" value="KPU44500.1"/>
    <property type="molecule type" value="Genomic_DNA"/>
</dbReference>
<keyword evidence="2" id="KW-1185">Reference proteome</keyword>
<sequence length="460" mass="53018">MREEIKALQNERNQIHKDIYNNIIPKRMPVSLAISRRMLAEYAGQDVVDVQYKFDTLTDVALEVGKRLYSDTLITGGVASIGRPPAYYSLLGSKSFVMGQSGFVQHPEVSGMNEDEYPELIKDPYAFLLEKVFPRLYKSINLQEPLKMLLDFQRAKLSLEDEGKRGMSLPMSLMEEFGYYNGAPAGCTTMSIAPCDFLADQLRSFSGLSLDIRRHREEVKEACEAVLPLLFYWSLPKNPDPQGFVNTPLHMPTYMREKDFAEVWFPSYLKMYRMYAALGIRGACFCEHDWMRYLDYLQELPAGFVLTFEYGDPKTIKDKVGKKHIIKGLYPINLVKTGTKQQVIDKAKELLDIMLPGGGYIFAFDKSPLSLRDINFENLCALSEFLRDYAVYPDAGEPYGGKINEEGYVFNVNEIPPIQSKYLLNWDLFKKQYPYTPDYQKAVFESYDKQMFDHIMWLMV</sequence>
<dbReference type="OrthoDB" id="1949511at2"/>
<proteinExistence type="predicted"/>
<evidence type="ECO:0000313" key="1">
    <source>
        <dbReference type="EMBL" id="KPU44500.1"/>
    </source>
</evidence>
<name>A0A0P8W740_9CLOT</name>